<proteinExistence type="predicted"/>
<dbReference type="AlphaFoldDB" id="A0A7R9ADR3"/>
<evidence type="ECO:0000313" key="6">
    <source>
        <dbReference type="Proteomes" id="UP000677054"/>
    </source>
</evidence>
<organism evidence="5">
    <name type="scientific">Darwinula stevensoni</name>
    <dbReference type="NCBI Taxonomy" id="69355"/>
    <lineage>
        <taxon>Eukaryota</taxon>
        <taxon>Metazoa</taxon>
        <taxon>Ecdysozoa</taxon>
        <taxon>Arthropoda</taxon>
        <taxon>Crustacea</taxon>
        <taxon>Oligostraca</taxon>
        <taxon>Ostracoda</taxon>
        <taxon>Podocopa</taxon>
        <taxon>Podocopida</taxon>
        <taxon>Darwinulocopina</taxon>
        <taxon>Darwinuloidea</taxon>
        <taxon>Darwinulidae</taxon>
        <taxon>Darwinula</taxon>
    </lineage>
</organism>
<keyword evidence="6" id="KW-1185">Reference proteome</keyword>
<keyword evidence="3" id="KW-0812">Transmembrane</keyword>
<feature type="chain" id="PRO_5036209854" description="Protein sleepless" evidence="4">
    <location>
        <begin position="17"/>
        <end position="148"/>
    </location>
</feature>
<dbReference type="EMBL" id="CAJPEV010004309">
    <property type="protein sequence ID" value="CAG0901554.1"/>
    <property type="molecule type" value="Genomic_DNA"/>
</dbReference>
<feature type="transmembrane region" description="Helical" evidence="3">
    <location>
        <begin position="125"/>
        <end position="145"/>
    </location>
</feature>
<sequence>MLLGALILSFSYPALGTINCYTCVSRNGSDINCEDPFHPAMSKYKMDCMVPKRFHQGKFPANFCLKIIGKNAVTQESLVIRTCILENMNSQCGIFRFDDVEMTGCVLTCNSDGCNRSPKSGLPDLFVLVLLVFSVLVLVSSFPNFPRL</sequence>
<dbReference type="GO" id="GO:0032222">
    <property type="term" value="P:regulation of synaptic transmission, cholinergic"/>
    <property type="evidence" value="ECO:0007669"/>
    <property type="project" value="InterPro"/>
</dbReference>
<keyword evidence="2" id="KW-0325">Glycoprotein</keyword>
<evidence type="ECO:0008006" key="7">
    <source>
        <dbReference type="Google" id="ProtNLM"/>
    </source>
</evidence>
<dbReference type="GO" id="GO:0030431">
    <property type="term" value="P:sleep"/>
    <property type="evidence" value="ECO:0007669"/>
    <property type="project" value="InterPro"/>
</dbReference>
<dbReference type="EMBL" id="LR903826">
    <property type="protein sequence ID" value="CAD7252315.1"/>
    <property type="molecule type" value="Genomic_DNA"/>
</dbReference>
<protein>
    <recommendedName>
        <fullName evidence="7">Protein sleepless</fullName>
    </recommendedName>
</protein>
<dbReference type="OrthoDB" id="75169at2759"/>
<dbReference type="Proteomes" id="UP000677054">
    <property type="component" value="Unassembled WGS sequence"/>
</dbReference>
<accession>A0A7R9ADR3</accession>
<reference evidence="5" key="1">
    <citation type="submission" date="2020-11" db="EMBL/GenBank/DDBJ databases">
        <authorList>
            <person name="Tran Van P."/>
        </authorList>
    </citation>
    <scope>NUCLEOTIDE SEQUENCE</scope>
</reference>
<dbReference type="PANTHER" id="PTHR38332:SF2">
    <property type="entry name" value="PROTEIN QUIVER"/>
    <property type="match status" value="1"/>
</dbReference>
<dbReference type="PANTHER" id="PTHR38332">
    <property type="entry name" value="PROTEIN CBG11604"/>
    <property type="match status" value="1"/>
</dbReference>
<dbReference type="Pfam" id="PF17064">
    <property type="entry name" value="QVR"/>
    <property type="match status" value="1"/>
</dbReference>
<keyword evidence="3" id="KW-1133">Transmembrane helix</keyword>
<gene>
    <name evidence="5" type="ORF">DSTB1V02_LOCUS12073</name>
</gene>
<evidence type="ECO:0000256" key="1">
    <source>
        <dbReference type="ARBA" id="ARBA00022729"/>
    </source>
</evidence>
<keyword evidence="3" id="KW-0472">Membrane</keyword>
<name>A0A7R9ADR3_9CRUS</name>
<evidence type="ECO:0000256" key="4">
    <source>
        <dbReference type="SAM" id="SignalP"/>
    </source>
</evidence>
<feature type="signal peptide" evidence="4">
    <location>
        <begin position="1"/>
        <end position="16"/>
    </location>
</feature>
<evidence type="ECO:0000313" key="5">
    <source>
        <dbReference type="EMBL" id="CAD7252315.1"/>
    </source>
</evidence>
<dbReference type="InterPro" id="IPR031424">
    <property type="entry name" value="QVR-like"/>
</dbReference>
<evidence type="ECO:0000256" key="2">
    <source>
        <dbReference type="ARBA" id="ARBA00023180"/>
    </source>
</evidence>
<keyword evidence="1 4" id="KW-0732">Signal</keyword>
<evidence type="ECO:0000256" key="3">
    <source>
        <dbReference type="SAM" id="Phobius"/>
    </source>
</evidence>